<dbReference type="Proteomes" id="UP000011115">
    <property type="component" value="Unassembled WGS sequence"/>
</dbReference>
<evidence type="ECO:0000313" key="3">
    <source>
        <dbReference type="Proteomes" id="UP000011115"/>
    </source>
</evidence>
<dbReference type="EnsemblPlants" id="PGSC0003DMT400061426">
    <property type="protein sequence ID" value="PGSC0003DMT400061426"/>
    <property type="gene ID" value="PGSC0003DMG402023904"/>
</dbReference>
<dbReference type="EnsemblPlants" id="PGSC0003DMT400061425">
    <property type="protein sequence ID" value="PGSC0003DMT400061425"/>
    <property type="gene ID" value="PGSC0003DMG402023904"/>
</dbReference>
<organism evidence="2 3">
    <name type="scientific">Solanum tuberosum</name>
    <name type="common">Potato</name>
    <dbReference type="NCBI Taxonomy" id="4113"/>
    <lineage>
        <taxon>Eukaryota</taxon>
        <taxon>Viridiplantae</taxon>
        <taxon>Streptophyta</taxon>
        <taxon>Embryophyta</taxon>
        <taxon>Tracheophyta</taxon>
        <taxon>Spermatophyta</taxon>
        <taxon>Magnoliopsida</taxon>
        <taxon>eudicotyledons</taxon>
        <taxon>Gunneridae</taxon>
        <taxon>Pentapetalae</taxon>
        <taxon>asterids</taxon>
        <taxon>lamiids</taxon>
        <taxon>Solanales</taxon>
        <taxon>Solanaceae</taxon>
        <taxon>Solanoideae</taxon>
        <taxon>Solaneae</taxon>
        <taxon>Solanum</taxon>
    </lineage>
</organism>
<dbReference type="Gramene" id="PGSC0003DMT400061425">
    <property type="protein sequence ID" value="PGSC0003DMT400061425"/>
    <property type="gene ID" value="PGSC0003DMG402023904"/>
</dbReference>
<protein>
    <submittedName>
        <fullName evidence="2">Transposon MuDR mudrA</fullName>
    </submittedName>
</protein>
<dbReference type="InParanoid" id="M1C7G8"/>
<dbReference type="HOGENOM" id="CLU_1985578_0_0_1"/>
<feature type="compositionally biased region" description="Acidic residues" evidence="1">
    <location>
        <begin position="58"/>
        <end position="71"/>
    </location>
</feature>
<dbReference type="AlphaFoldDB" id="M1C7G8"/>
<proteinExistence type="predicted"/>
<evidence type="ECO:0000256" key="1">
    <source>
        <dbReference type="SAM" id="MobiDB-lite"/>
    </source>
</evidence>
<feature type="region of interest" description="Disordered" evidence="1">
    <location>
        <begin position="52"/>
        <end position="71"/>
    </location>
</feature>
<name>M1C7G8_SOLTU</name>
<evidence type="ECO:0000313" key="2">
    <source>
        <dbReference type="EnsemblPlants" id="PGSC0003DMT400061426"/>
    </source>
</evidence>
<dbReference type="PaxDb" id="4113-PGSC0003DMT400061425"/>
<sequence>MRGLGHYLSFVHENFDVINLFVVEDSELDVDIQYIIKMKESVIVIDEVATDCTSADGTDNDSDTSSDNSEELEVLAQERKRVIDCSFCDYKDLHRSLAFKGIVEARRYISLHALANDYNSTFKKSD</sequence>
<accession>M1C7G8</accession>
<dbReference type="Gramene" id="PGSC0003DMT400061426">
    <property type="protein sequence ID" value="PGSC0003DMT400061426"/>
    <property type="gene ID" value="PGSC0003DMG402023904"/>
</dbReference>
<reference evidence="3" key="1">
    <citation type="journal article" date="2011" name="Nature">
        <title>Genome sequence and analysis of the tuber crop potato.</title>
        <authorList>
            <consortium name="The Potato Genome Sequencing Consortium"/>
        </authorList>
    </citation>
    <scope>NUCLEOTIDE SEQUENCE [LARGE SCALE GENOMIC DNA]</scope>
    <source>
        <strain evidence="3">cv. DM1-3 516 R44</strain>
    </source>
</reference>
<keyword evidence="3" id="KW-1185">Reference proteome</keyword>
<reference evidence="2" key="2">
    <citation type="submission" date="2015-06" db="UniProtKB">
        <authorList>
            <consortium name="EnsemblPlants"/>
        </authorList>
    </citation>
    <scope>IDENTIFICATION</scope>
    <source>
        <strain evidence="2">DM1-3 516 R44</strain>
    </source>
</reference>